<dbReference type="RefSeq" id="WP_149528164.1">
    <property type="nucleotide sequence ID" value="NZ_AP018929.1"/>
</dbReference>
<dbReference type="KEGG" id="step:IC006_0004"/>
<dbReference type="PANTHER" id="PTHR12599:SF0">
    <property type="entry name" value="PTERIN-4-ALPHA-CARBINOLAMINE DEHYDRATASE"/>
    <property type="match status" value="1"/>
</dbReference>
<dbReference type="NCBIfam" id="NF002017">
    <property type="entry name" value="PRK00823.1-2"/>
    <property type="match status" value="1"/>
</dbReference>
<gene>
    <name evidence="5" type="ORF">IC006_0004</name>
    <name evidence="6" type="ORF">IC007_0004</name>
</gene>
<dbReference type="EC" id="4.2.1.96" evidence="4"/>
<keyword evidence="7" id="KW-1185">Reference proteome</keyword>
<reference evidence="8" key="1">
    <citation type="submission" date="2018-09" db="EMBL/GenBank/DDBJ databases">
        <title>Complete Genome Sequencing of Sulfolobus sp. JCM 16834.</title>
        <authorList>
            <person name="Kato S."/>
            <person name="Itoh T."/>
            <person name="Ohkuma M."/>
        </authorList>
    </citation>
    <scope>NUCLEOTIDE SEQUENCE [LARGE SCALE GENOMIC DNA]</scope>
    <source>
        <strain evidence="8">IC-007</strain>
    </source>
</reference>
<dbReference type="Proteomes" id="UP000325030">
    <property type="component" value="Chromosome"/>
</dbReference>
<dbReference type="AlphaFoldDB" id="A0A510DZC5"/>
<comment type="catalytic activity">
    <reaction evidence="1 4">
        <text>(4aS,6R)-4a-hydroxy-L-erythro-5,6,7,8-tetrahydrobiopterin = (6R)-L-erythro-6,7-dihydrobiopterin + H2O</text>
        <dbReference type="Rhea" id="RHEA:11920"/>
        <dbReference type="ChEBI" id="CHEBI:15377"/>
        <dbReference type="ChEBI" id="CHEBI:15642"/>
        <dbReference type="ChEBI" id="CHEBI:43120"/>
        <dbReference type="EC" id="4.2.1.96"/>
    </reaction>
</comment>
<keyword evidence="3 4" id="KW-0456">Lyase</keyword>
<evidence type="ECO:0000313" key="6">
    <source>
        <dbReference type="EMBL" id="BBG25499.1"/>
    </source>
</evidence>
<evidence type="ECO:0000256" key="1">
    <source>
        <dbReference type="ARBA" id="ARBA00001554"/>
    </source>
</evidence>
<dbReference type="EMBL" id="AP018929">
    <property type="protein sequence ID" value="BBG22720.1"/>
    <property type="molecule type" value="Genomic_DNA"/>
</dbReference>
<evidence type="ECO:0000313" key="5">
    <source>
        <dbReference type="EMBL" id="BBG22720.1"/>
    </source>
</evidence>
<dbReference type="InterPro" id="IPR036428">
    <property type="entry name" value="PCD_sf"/>
</dbReference>
<name>A0A510DZC5_9CREN</name>
<dbReference type="GO" id="GO:0008124">
    <property type="term" value="F:4-alpha-hydroxytetrahydrobiopterin dehydratase activity"/>
    <property type="evidence" value="ECO:0007669"/>
    <property type="project" value="UniProtKB-UniRule"/>
</dbReference>
<reference evidence="6 7" key="2">
    <citation type="journal article" date="2020" name="Int. J. Syst. Evol. Microbiol.">
        <title>Sulfuracidifex tepidarius gen. nov., sp. nov. and transfer of Sulfolobus metallicus Huber and Stetter 1992 to the genus Sulfuracidifex as Sulfuracidifex metallicus comb. nov.</title>
        <authorList>
            <person name="Itoh T."/>
            <person name="Miura T."/>
            <person name="Sakai H.D."/>
            <person name="Kato S."/>
            <person name="Ohkuma M."/>
            <person name="Takashina T."/>
        </authorList>
    </citation>
    <scope>NUCLEOTIDE SEQUENCE</scope>
    <source>
        <strain evidence="5 7">IC-006</strain>
        <strain evidence="6">IC-007</strain>
    </source>
</reference>
<dbReference type="PANTHER" id="PTHR12599">
    <property type="entry name" value="PTERIN-4-ALPHA-CARBINOLAMINE DEHYDRATASE"/>
    <property type="match status" value="1"/>
</dbReference>
<dbReference type="STRING" id="1294262.GCA_001316085_00791"/>
<dbReference type="HAMAP" id="MF_00434">
    <property type="entry name" value="Pterin_4_alpha"/>
    <property type="match status" value="1"/>
</dbReference>
<accession>A0A510DRE8</accession>
<evidence type="ECO:0000313" key="7">
    <source>
        <dbReference type="Proteomes" id="UP000322983"/>
    </source>
</evidence>
<dbReference type="OrthoDB" id="10495at2157"/>
<dbReference type="EMBL" id="AP018930">
    <property type="protein sequence ID" value="BBG25499.1"/>
    <property type="molecule type" value="Genomic_DNA"/>
</dbReference>
<evidence type="ECO:0000256" key="2">
    <source>
        <dbReference type="ARBA" id="ARBA00006472"/>
    </source>
</evidence>
<evidence type="ECO:0000256" key="3">
    <source>
        <dbReference type="ARBA" id="ARBA00023239"/>
    </source>
</evidence>
<proteinExistence type="inferred from homology"/>
<dbReference type="CDD" id="cd00488">
    <property type="entry name" value="PCD_DCoH"/>
    <property type="match status" value="1"/>
</dbReference>
<organism evidence="6 8">
    <name type="scientific">Sulfuracidifex tepidarius</name>
    <dbReference type="NCBI Taxonomy" id="1294262"/>
    <lineage>
        <taxon>Archaea</taxon>
        <taxon>Thermoproteota</taxon>
        <taxon>Thermoprotei</taxon>
        <taxon>Sulfolobales</taxon>
        <taxon>Sulfolobaceae</taxon>
        <taxon>Sulfuracidifex</taxon>
    </lineage>
</organism>
<comment type="similarity">
    <text evidence="2 4">Belongs to the pterin-4-alpha-carbinolamine dehydratase family.</text>
</comment>
<protein>
    <recommendedName>
        <fullName evidence="4">Putative pterin-4-alpha-carbinolamine dehydratase</fullName>
        <shortName evidence="4">PHS</shortName>
        <ecNumber evidence="4">4.2.1.96</ecNumber>
    </recommendedName>
    <alternativeName>
        <fullName evidence="4">4-alpha-hydroxy-tetrahydropterin dehydratase</fullName>
    </alternativeName>
    <alternativeName>
        <fullName evidence="4">Pterin carbinolamine dehydratase</fullName>
        <shortName evidence="4">PCD</shortName>
    </alternativeName>
</protein>
<dbReference type="GeneID" id="41716530"/>
<dbReference type="Proteomes" id="UP000322983">
    <property type="component" value="Chromosome"/>
</dbReference>
<accession>A0A510DZC5</accession>
<sequence length="96" mass="11190">MAKLSEQEIKEMVRQLPEGWEVRDQKLRKEFIFNDFKGSVDFLKRIQPVADSMNHHPDVCIYYSKVIIELTTHDEGGITKMDFDLAMKIDSLSKVS</sequence>
<dbReference type="SUPFAM" id="SSF55248">
    <property type="entry name" value="PCD-like"/>
    <property type="match status" value="1"/>
</dbReference>
<dbReference type="GO" id="GO:0006729">
    <property type="term" value="P:tetrahydrobiopterin biosynthetic process"/>
    <property type="evidence" value="ECO:0007669"/>
    <property type="project" value="InterPro"/>
</dbReference>
<dbReference type="InterPro" id="IPR001533">
    <property type="entry name" value="Pterin_deHydtase"/>
</dbReference>
<dbReference type="Pfam" id="PF01329">
    <property type="entry name" value="Pterin_4a"/>
    <property type="match status" value="1"/>
</dbReference>
<evidence type="ECO:0000256" key="4">
    <source>
        <dbReference type="HAMAP-Rule" id="MF_00434"/>
    </source>
</evidence>
<dbReference type="Gene3D" id="3.30.1360.20">
    <property type="entry name" value="Transcriptional coactivator/pterin dehydratase"/>
    <property type="match status" value="1"/>
</dbReference>
<evidence type="ECO:0000313" key="8">
    <source>
        <dbReference type="Proteomes" id="UP000325030"/>
    </source>
</evidence>